<gene>
    <name evidence="1" type="ORF">BDN72DRAFT_98755</name>
</gene>
<dbReference type="EMBL" id="ML208377">
    <property type="protein sequence ID" value="TFK67394.1"/>
    <property type="molecule type" value="Genomic_DNA"/>
</dbReference>
<proteinExistence type="predicted"/>
<sequence>MSFTPETPAAGPLPHSTPTYPALRQSNVLPVPPSDVPNVLIFGETGTGKSALINMLADQEVAQSSSEASGCTFESTAYQIVLDGKAYCIWDSAGLNEAEGGNVDPALAVNQLAKLADDLNGRLNLLVYCMRGTRFRKVIKDNYDLFRTIVTGGNVPIVLVITGLEQEDDMEDWWKENEADLRREGIRVQGHACVTTTLGKIRDGVGIYQSEYDLSRGLVKKLVKDHCLEQAYVLQRAPNAQHLVQARSYESSRYDDRNITVNINPSSSPRLGTVVVDFLAQAFTFLLDLVTPDNGHQLVPSLRPAGSSSTRRHDSSRQHGWQSQGQVSGTHHTSNSTMRTSGSGFQVAYHRG</sequence>
<evidence type="ECO:0000313" key="1">
    <source>
        <dbReference type="EMBL" id="TFK67394.1"/>
    </source>
</evidence>
<protein>
    <submittedName>
        <fullName evidence="1">Uncharacterized protein</fullName>
    </submittedName>
</protein>
<reference evidence="1 2" key="1">
    <citation type="journal article" date="2019" name="Nat. Ecol. Evol.">
        <title>Megaphylogeny resolves global patterns of mushroom evolution.</title>
        <authorList>
            <person name="Varga T."/>
            <person name="Krizsan K."/>
            <person name="Foldi C."/>
            <person name="Dima B."/>
            <person name="Sanchez-Garcia M."/>
            <person name="Sanchez-Ramirez S."/>
            <person name="Szollosi G.J."/>
            <person name="Szarkandi J.G."/>
            <person name="Papp V."/>
            <person name="Albert L."/>
            <person name="Andreopoulos W."/>
            <person name="Angelini C."/>
            <person name="Antonin V."/>
            <person name="Barry K.W."/>
            <person name="Bougher N.L."/>
            <person name="Buchanan P."/>
            <person name="Buyck B."/>
            <person name="Bense V."/>
            <person name="Catcheside P."/>
            <person name="Chovatia M."/>
            <person name="Cooper J."/>
            <person name="Damon W."/>
            <person name="Desjardin D."/>
            <person name="Finy P."/>
            <person name="Geml J."/>
            <person name="Haridas S."/>
            <person name="Hughes K."/>
            <person name="Justo A."/>
            <person name="Karasinski D."/>
            <person name="Kautmanova I."/>
            <person name="Kiss B."/>
            <person name="Kocsube S."/>
            <person name="Kotiranta H."/>
            <person name="LaButti K.M."/>
            <person name="Lechner B.E."/>
            <person name="Liimatainen K."/>
            <person name="Lipzen A."/>
            <person name="Lukacs Z."/>
            <person name="Mihaltcheva S."/>
            <person name="Morgado L.N."/>
            <person name="Niskanen T."/>
            <person name="Noordeloos M.E."/>
            <person name="Ohm R.A."/>
            <person name="Ortiz-Santana B."/>
            <person name="Ovrebo C."/>
            <person name="Racz N."/>
            <person name="Riley R."/>
            <person name="Savchenko A."/>
            <person name="Shiryaev A."/>
            <person name="Soop K."/>
            <person name="Spirin V."/>
            <person name="Szebenyi C."/>
            <person name="Tomsovsky M."/>
            <person name="Tulloss R.E."/>
            <person name="Uehling J."/>
            <person name="Grigoriev I.V."/>
            <person name="Vagvolgyi C."/>
            <person name="Papp T."/>
            <person name="Martin F.M."/>
            <person name="Miettinen O."/>
            <person name="Hibbett D.S."/>
            <person name="Nagy L.G."/>
        </authorList>
    </citation>
    <scope>NUCLEOTIDE SEQUENCE [LARGE SCALE GENOMIC DNA]</scope>
    <source>
        <strain evidence="1 2">NL-1719</strain>
    </source>
</reference>
<evidence type="ECO:0000313" key="2">
    <source>
        <dbReference type="Proteomes" id="UP000308600"/>
    </source>
</evidence>
<accession>A0ACD3AQ12</accession>
<dbReference type="Proteomes" id="UP000308600">
    <property type="component" value="Unassembled WGS sequence"/>
</dbReference>
<organism evidence="1 2">
    <name type="scientific">Pluteus cervinus</name>
    <dbReference type="NCBI Taxonomy" id="181527"/>
    <lineage>
        <taxon>Eukaryota</taxon>
        <taxon>Fungi</taxon>
        <taxon>Dikarya</taxon>
        <taxon>Basidiomycota</taxon>
        <taxon>Agaricomycotina</taxon>
        <taxon>Agaricomycetes</taxon>
        <taxon>Agaricomycetidae</taxon>
        <taxon>Agaricales</taxon>
        <taxon>Pluteineae</taxon>
        <taxon>Pluteaceae</taxon>
        <taxon>Pluteus</taxon>
    </lineage>
</organism>
<name>A0ACD3AQ12_9AGAR</name>
<keyword evidence="2" id="KW-1185">Reference proteome</keyword>